<evidence type="ECO:0000313" key="4">
    <source>
        <dbReference type="Proteomes" id="UP000499080"/>
    </source>
</evidence>
<evidence type="ECO:0000313" key="2">
    <source>
        <dbReference type="EMBL" id="GBO10789.1"/>
    </source>
</evidence>
<protein>
    <recommendedName>
        <fullName evidence="5">Sushi domain-containing protein</fullName>
    </recommendedName>
</protein>
<accession>A0A4Y2UGR3</accession>
<dbReference type="AlphaFoldDB" id="A0A4Y2UGR3"/>
<dbReference type="EMBL" id="BGPR01035803">
    <property type="protein sequence ID" value="GBO10800.1"/>
    <property type="molecule type" value="Genomic_DNA"/>
</dbReference>
<feature type="signal peptide" evidence="1">
    <location>
        <begin position="1"/>
        <end position="28"/>
    </location>
</feature>
<name>A0A4Y2UGR3_ARAVE</name>
<feature type="chain" id="PRO_5036362188" description="Sushi domain-containing protein" evidence="1">
    <location>
        <begin position="29"/>
        <end position="249"/>
    </location>
</feature>
<reference evidence="3 4" key="1">
    <citation type="journal article" date="2019" name="Sci. Rep.">
        <title>Orb-weaving spider Araneus ventricosus genome elucidates the spidroin gene catalogue.</title>
        <authorList>
            <person name="Kono N."/>
            <person name="Nakamura H."/>
            <person name="Ohtoshi R."/>
            <person name="Moran D.A.P."/>
            <person name="Shinohara A."/>
            <person name="Yoshida Y."/>
            <person name="Fujiwara M."/>
            <person name="Mori M."/>
            <person name="Tomita M."/>
            <person name="Arakawa K."/>
        </authorList>
    </citation>
    <scope>NUCLEOTIDE SEQUENCE [LARGE SCALE GENOMIC DNA]</scope>
</reference>
<keyword evidence="4" id="KW-1185">Reference proteome</keyword>
<comment type="caution">
    <text evidence="3">The sequence shown here is derived from an EMBL/GenBank/DDBJ whole genome shotgun (WGS) entry which is preliminary data.</text>
</comment>
<sequence>MALSSTVWCTLLALLGLSIRPDAPPTEGIRFHVIETYHAFGFSADGISCRGLEVKDGSANCFKDGPKTVCEVFCDGKRQGGFTCTADEGWTPELPPCAKPIEDRKNFVTVAKGATPQVTADKSGQRRLVGYVTGKANGAIRTAPLIPIMGWRDPPRGCTQRFSRALLRQIVRNLVSINIHVGGYPLEVHLMIHAYMSKGSLIRASTRSGDPEVPELPSAKDISWHRSYVSLLLLVLQALTTEAALFPNP</sequence>
<dbReference type="EMBL" id="BGPR01035798">
    <property type="protein sequence ID" value="GBO10789.1"/>
    <property type="molecule type" value="Genomic_DNA"/>
</dbReference>
<evidence type="ECO:0000256" key="1">
    <source>
        <dbReference type="SAM" id="SignalP"/>
    </source>
</evidence>
<proteinExistence type="predicted"/>
<keyword evidence="1" id="KW-0732">Signal</keyword>
<organism evidence="3 4">
    <name type="scientific">Araneus ventricosus</name>
    <name type="common">Orbweaver spider</name>
    <name type="synonym">Epeira ventricosa</name>
    <dbReference type="NCBI Taxonomy" id="182803"/>
    <lineage>
        <taxon>Eukaryota</taxon>
        <taxon>Metazoa</taxon>
        <taxon>Ecdysozoa</taxon>
        <taxon>Arthropoda</taxon>
        <taxon>Chelicerata</taxon>
        <taxon>Arachnida</taxon>
        <taxon>Araneae</taxon>
        <taxon>Araneomorphae</taxon>
        <taxon>Entelegynae</taxon>
        <taxon>Araneoidea</taxon>
        <taxon>Araneidae</taxon>
        <taxon>Araneus</taxon>
    </lineage>
</organism>
<evidence type="ECO:0000313" key="3">
    <source>
        <dbReference type="EMBL" id="GBO10800.1"/>
    </source>
</evidence>
<evidence type="ECO:0008006" key="5">
    <source>
        <dbReference type="Google" id="ProtNLM"/>
    </source>
</evidence>
<gene>
    <name evidence="3" type="ORF">AVEN_133947_1</name>
    <name evidence="2" type="ORF">AVEN_5230_1</name>
</gene>
<dbReference type="Proteomes" id="UP000499080">
    <property type="component" value="Unassembled WGS sequence"/>
</dbReference>